<dbReference type="GO" id="GO:0097196">
    <property type="term" value="C:Shu complex"/>
    <property type="evidence" value="ECO:0007669"/>
    <property type="project" value="TreeGrafter"/>
</dbReference>
<dbReference type="AlphaFoldDB" id="A0AAD6YHT2"/>
<evidence type="ECO:0000259" key="2">
    <source>
        <dbReference type="PROSITE" id="PS50966"/>
    </source>
</evidence>
<reference evidence="3" key="1">
    <citation type="submission" date="2023-03" db="EMBL/GenBank/DDBJ databases">
        <title>Massive genome expansion in bonnet fungi (Mycena s.s.) driven by repeated elements and novel gene families across ecological guilds.</title>
        <authorList>
            <consortium name="Lawrence Berkeley National Laboratory"/>
            <person name="Harder C.B."/>
            <person name="Miyauchi S."/>
            <person name="Viragh M."/>
            <person name="Kuo A."/>
            <person name="Thoen E."/>
            <person name="Andreopoulos B."/>
            <person name="Lu D."/>
            <person name="Skrede I."/>
            <person name="Drula E."/>
            <person name="Henrissat B."/>
            <person name="Morin E."/>
            <person name="Kohler A."/>
            <person name="Barry K."/>
            <person name="LaButti K."/>
            <person name="Morin E."/>
            <person name="Salamov A."/>
            <person name="Lipzen A."/>
            <person name="Mereny Z."/>
            <person name="Hegedus B."/>
            <person name="Baldrian P."/>
            <person name="Stursova M."/>
            <person name="Weitz H."/>
            <person name="Taylor A."/>
            <person name="Grigoriev I.V."/>
            <person name="Nagy L.G."/>
            <person name="Martin F."/>
            <person name="Kauserud H."/>
        </authorList>
    </citation>
    <scope>NUCLEOTIDE SEQUENCE</scope>
    <source>
        <strain evidence="3">9144</strain>
    </source>
</reference>
<dbReference type="InterPro" id="IPR007527">
    <property type="entry name" value="Znf_SWIM"/>
</dbReference>
<organism evidence="3 4">
    <name type="scientific">Mycena pura</name>
    <dbReference type="NCBI Taxonomy" id="153505"/>
    <lineage>
        <taxon>Eukaryota</taxon>
        <taxon>Fungi</taxon>
        <taxon>Dikarya</taxon>
        <taxon>Basidiomycota</taxon>
        <taxon>Agaricomycotina</taxon>
        <taxon>Agaricomycetes</taxon>
        <taxon>Agaricomycetidae</taxon>
        <taxon>Agaricales</taxon>
        <taxon>Marasmiineae</taxon>
        <taxon>Mycenaceae</taxon>
        <taxon>Mycena</taxon>
    </lineage>
</organism>
<evidence type="ECO:0000313" key="3">
    <source>
        <dbReference type="EMBL" id="KAJ7218112.1"/>
    </source>
</evidence>
<keyword evidence="4" id="KW-1185">Reference proteome</keyword>
<gene>
    <name evidence="3" type="ORF">GGX14DRAFT_439832</name>
</gene>
<keyword evidence="1" id="KW-0863">Zinc-finger</keyword>
<evidence type="ECO:0000256" key="1">
    <source>
        <dbReference type="PROSITE-ProRule" id="PRU00325"/>
    </source>
</evidence>
<dbReference type="Proteomes" id="UP001219525">
    <property type="component" value="Unassembled WGS sequence"/>
</dbReference>
<dbReference type="PANTHER" id="PTHR28498:SF1">
    <property type="entry name" value="ZINC FINGER SWIM DOMAIN-CONTAINING PROTEIN 7"/>
    <property type="match status" value="1"/>
</dbReference>
<dbReference type="PANTHER" id="PTHR28498">
    <property type="entry name" value="ZINC FINGER SWIM DOMAIN-CONTAINING PROTEIN 7"/>
    <property type="match status" value="1"/>
</dbReference>
<evidence type="ECO:0000313" key="4">
    <source>
        <dbReference type="Proteomes" id="UP001219525"/>
    </source>
</evidence>
<keyword evidence="1" id="KW-0479">Metal-binding</keyword>
<dbReference type="EMBL" id="JARJCW010000013">
    <property type="protein sequence ID" value="KAJ7218112.1"/>
    <property type="molecule type" value="Genomic_DNA"/>
</dbReference>
<protein>
    <recommendedName>
        <fullName evidence="2">SWIM-type domain-containing protein</fullName>
    </recommendedName>
</protein>
<keyword evidence="1" id="KW-0862">Zinc</keyword>
<dbReference type="PROSITE" id="PS50966">
    <property type="entry name" value="ZF_SWIM"/>
    <property type="match status" value="1"/>
</dbReference>
<dbReference type="GO" id="GO:0000724">
    <property type="term" value="P:double-strand break repair via homologous recombination"/>
    <property type="evidence" value="ECO:0007669"/>
    <property type="project" value="TreeGrafter"/>
</dbReference>
<dbReference type="GO" id="GO:0008270">
    <property type="term" value="F:zinc ion binding"/>
    <property type="evidence" value="ECO:0007669"/>
    <property type="project" value="UniProtKB-KW"/>
</dbReference>
<proteinExistence type="predicted"/>
<feature type="domain" description="SWIM-type" evidence="2">
    <location>
        <begin position="71"/>
        <end position="114"/>
    </location>
</feature>
<name>A0AAD6YHT2_9AGAR</name>
<dbReference type="Pfam" id="PF04434">
    <property type="entry name" value="SWIM"/>
    <property type="match status" value="1"/>
</dbReference>
<accession>A0AAD6YHT2</accession>
<feature type="non-terminal residue" evidence="3">
    <location>
        <position position="137"/>
    </location>
</feature>
<sequence length="137" mass="15070">MSALSCYADSIIASLGAETLTDHSLLNLQSVFPKSLVLAALDLIDRENVLRCVGPNGHQCHFQVLGSTTTYNVFLDLPGPTPTYCTCPSFSYFVLSAESYIMCKHVLATYLARRMGRLLDRPLTAEGLESMLVQEYS</sequence>
<comment type="caution">
    <text evidence="3">The sequence shown here is derived from an EMBL/GenBank/DDBJ whole genome shotgun (WGS) entry which is preliminary data.</text>
</comment>